<organism evidence="2">
    <name type="scientific">uncultured bacterium Contig16</name>
    <dbReference type="NCBI Taxonomy" id="1393468"/>
    <lineage>
        <taxon>Bacteria</taxon>
        <taxon>environmental samples</taxon>
    </lineage>
</organism>
<evidence type="ECO:0000313" key="2">
    <source>
        <dbReference type="EMBL" id="AHF23985.1"/>
    </source>
</evidence>
<dbReference type="InterPro" id="IPR001279">
    <property type="entry name" value="Metallo-B-lactamas"/>
</dbReference>
<evidence type="ECO:0000259" key="1">
    <source>
        <dbReference type="SMART" id="SM00849"/>
    </source>
</evidence>
<dbReference type="InterPro" id="IPR036866">
    <property type="entry name" value="RibonucZ/Hydroxyglut_hydro"/>
</dbReference>
<keyword evidence="2" id="KW-0378">Hydrolase</keyword>
<protein>
    <submittedName>
        <fullName evidence="2">Zinc-dependent hydrolase including glyoxylase-like protein</fullName>
    </submittedName>
</protein>
<accession>W0FLW9</accession>
<dbReference type="PANTHER" id="PTHR42951:SF4">
    <property type="entry name" value="ACYL-COENZYME A THIOESTERASE MBLAC2"/>
    <property type="match status" value="1"/>
</dbReference>
<dbReference type="SUPFAM" id="SSF56281">
    <property type="entry name" value="Metallo-hydrolase/oxidoreductase"/>
    <property type="match status" value="1"/>
</dbReference>
<reference evidence="2" key="1">
    <citation type="journal article" date="2013" name="PLoS ONE">
        <title>Metagenomic insights into the carbohydrate-active enzymes carried by the microorganisms adhering to solid digesta in the rumen of cows.</title>
        <authorList>
            <person name="Wang L."/>
            <person name="Hatem A."/>
            <person name="Catalyurek U.V."/>
            <person name="Morrison M."/>
            <person name="Yu Z."/>
        </authorList>
    </citation>
    <scope>NUCLEOTIDE SEQUENCE</scope>
</reference>
<dbReference type="InterPro" id="IPR050855">
    <property type="entry name" value="NDM-1-like"/>
</dbReference>
<sequence>MKTKVFNRRMPVLQNTLDFLEEMRRTRGSKVYDIDPFAEVFKMTDNVYSIFVESAGGAVDNWIHIVEGPDKALVIDTGWGIGNLRGLVEELLKGKPYDVVASHFHLDHTYGNYQFDEVYCHYYTAHYLIQQMRPDVWDRLLDENGHGRCMDFTREDLIPFREYKIIAVPNHYIFDLGGGHEVEMIWMPGHASGGVVLLAKKERILFSGDAINTMVMLVGPKPGETNLSPYAEYNCVQYYRDELKKLAEREDEWDYLYPGHDALLLGGRMVRDMYEATAAVVEDPFCYDEVTTYQYITRENGMDGHTKTVGIAAVGYLTDRGIYPVKQVR</sequence>
<dbReference type="Pfam" id="PF00753">
    <property type="entry name" value="Lactamase_B"/>
    <property type="match status" value="1"/>
</dbReference>
<dbReference type="PANTHER" id="PTHR42951">
    <property type="entry name" value="METALLO-BETA-LACTAMASE DOMAIN-CONTAINING"/>
    <property type="match status" value="1"/>
</dbReference>
<name>W0FLW9_9BACT</name>
<dbReference type="AlphaFoldDB" id="W0FLW9"/>
<dbReference type="SMART" id="SM00849">
    <property type="entry name" value="Lactamase_B"/>
    <property type="match status" value="1"/>
</dbReference>
<dbReference type="EMBL" id="KC246781">
    <property type="protein sequence ID" value="AHF23985.1"/>
    <property type="molecule type" value="Genomic_DNA"/>
</dbReference>
<feature type="domain" description="Metallo-beta-lactamase" evidence="1">
    <location>
        <begin position="60"/>
        <end position="260"/>
    </location>
</feature>
<dbReference type="Gene3D" id="3.60.15.10">
    <property type="entry name" value="Ribonuclease Z/Hydroxyacylglutathione hydrolase-like"/>
    <property type="match status" value="1"/>
</dbReference>
<proteinExistence type="predicted"/>
<dbReference type="GO" id="GO:0016787">
    <property type="term" value="F:hydrolase activity"/>
    <property type="evidence" value="ECO:0007669"/>
    <property type="project" value="UniProtKB-KW"/>
</dbReference>